<keyword evidence="2" id="KW-0238">DNA-binding</keyword>
<dbReference type="InterPro" id="IPR020449">
    <property type="entry name" value="Tscrpt_reg_AraC-type_HTH"/>
</dbReference>
<gene>
    <name evidence="6" type="ORF">FAZ97_29315</name>
</gene>
<dbReference type="GO" id="GO:0043565">
    <property type="term" value="F:sequence-specific DNA binding"/>
    <property type="evidence" value="ECO:0007669"/>
    <property type="project" value="InterPro"/>
</dbReference>
<keyword evidence="4" id="KW-0804">Transcription</keyword>
<evidence type="ECO:0000256" key="4">
    <source>
        <dbReference type="ARBA" id="ARBA00023163"/>
    </source>
</evidence>
<dbReference type="SUPFAM" id="SSF51215">
    <property type="entry name" value="Regulatory protein AraC"/>
    <property type="match status" value="1"/>
</dbReference>
<keyword evidence="3" id="KW-0010">Activator</keyword>
<dbReference type="RefSeq" id="WP_158762226.1">
    <property type="nucleotide sequence ID" value="NZ_CP046911.1"/>
</dbReference>
<dbReference type="AlphaFoldDB" id="A0A7Z2GC61"/>
<dbReference type="InterPro" id="IPR018062">
    <property type="entry name" value="HTH_AraC-typ_CS"/>
</dbReference>
<dbReference type="InterPro" id="IPR003313">
    <property type="entry name" value="AraC-bd"/>
</dbReference>
<feature type="domain" description="HTH araC/xylS-type" evidence="5">
    <location>
        <begin position="177"/>
        <end position="272"/>
    </location>
</feature>
<name>A0A7Z2GC61_9BURK</name>
<dbReference type="PANTHER" id="PTHR46796:SF11">
    <property type="entry name" value="TRANSCRIPTIONAL REGULATOR-RELATED"/>
    <property type="match status" value="1"/>
</dbReference>
<organism evidence="6 7">
    <name type="scientific">Paraburkholderia acidiphila</name>
    <dbReference type="NCBI Taxonomy" id="2571747"/>
    <lineage>
        <taxon>Bacteria</taxon>
        <taxon>Pseudomonadati</taxon>
        <taxon>Pseudomonadota</taxon>
        <taxon>Betaproteobacteria</taxon>
        <taxon>Burkholderiales</taxon>
        <taxon>Burkholderiaceae</taxon>
        <taxon>Paraburkholderia</taxon>
    </lineage>
</organism>
<sequence length="272" mass="30001">MSDGVEYKRLAGLPGLVLGAGRFEAFRFERHYHLDYHIGLVTEGVQRQRVNADAFLLGPGRISVMPPGEVHDGAGECGSAYTLKTFRLSRDLLQRVATELTGSAREPELKSMMLEDPALAAQLLQLHEAMQLSPDASSLSVQSEWLSLLYCLFNRSGAIKPIAVNGANATLSPVHRQRLKDYCLFHLAEKITLDDLAALCGLGRFPFLRRFKQTVGMTPHAWLLRLRLEQACALLAGGKRTIAEVAQGVGFYDQSHFNKAFRQAFGVAPSAY</sequence>
<proteinExistence type="predicted"/>
<dbReference type="InterPro" id="IPR050204">
    <property type="entry name" value="AraC_XylS_family_regulators"/>
</dbReference>
<dbReference type="SMART" id="SM00342">
    <property type="entry name" value="HTH_ARAC"/>
    <property type="match status" value="1"/>
</dbReference>
<protein>
    <submittedName>
        <fullName evidence="6">Helix-turn-helix domain-containing protein</fullName>
    </submittedName>
</protein>
<accession>A0A7Z2GC61</accession>
<dbReference type="PROSITE" id="PS01124">
    <property type="entry name" value="HTH_ARAC_FAMILY_2"/>
    <property type="match status" value="1"/>
</dbReference>
<dbReference type="OrthoDB" id="3631840at2"/>
<dbReference type="Pfam" id="PF02311">
    <property type="entry name" value="AraC_binding"/>
    <property type="match status" value="1"/>
</dbReference>
<dbReference type="GO" id="GO:0003700">
    <property type="term" value="F:DNA-binding transcription factor activity"/>
    <property type="evidence" value="ECO:0007669"/>
    <property type="project" value="InterPro"/>
</dbReference>
<evidence type="ECO:0000256" key="1">
    <source>
        <dbReference type="ARBA" id="ARBA00023015"/>
    </source>
</evidence>
<keyword evidence="1" id="KW-0805">Transcription regulation</keyword>
<dbReference type="PANTHER" id="PTHR46796">
    <property type="entry name" value="HTH-TYPE TRANSCRIPTIONAL ACTIVATOR RHAS-RELATED"/>
    <property type="match status" value="1"/>
</dbReference>
<dbReference type="EMBL" id="CP046911">
    <property type="protein sequence ID" value="QGZ59042.1"/>
    <property type="molecule type" value="Genomic_DNA"/>
</dbReference>
<dbReference type="KEGG" id="pacp:FAZ97_29315"/>
<dbReference type="Proteomes" id="UP000434209">
    <property type="component" value="Chromosome 3"/>
</dbReference>
<dbReference type="InterPro" id="IPR037923">
    <property type="entry name" value="HTH-like"/>
</dbReference>
<dbReference type="SUPFAM" id="SSF46689">
    <property type="entry name" value="Homeodomain-like"/>
    <property type="match status" value="2"/>
</dbReference>
<dbReference type="Gene3D" id="1.10.10.60">
    <property type="entry name" value="Homeodomain-like"/>
    <property type="match status" value="2"/>
</dbReference>
<dbReference type="InterPro" id="IPR018060">
    <property type="entry name" value="HTH_AraC"/>
</dbReference>
<reference evidence="6 7" key="1">
    <citation type="submission" date="2019-12" db="EMBL/GenBank/DDBJ databases">
        <title>Paraburkholderia acidiphila 7Q-K02 sp. nov and Paraburkholderia acidisoli DHF22 sp. nov., two strains isolated from forest soil.</title>
        <authorList>
            <person name="Gao Z."/>
            <person name="Qiu L."/>
        </authorList>
    </citation>
    <scope>NUCLEOTIDE SEQUENCE [LARGE SCALE GENOMIC DNA]</scope>
    <source>
        <strain evidence="6 7">7Q-K02</strain>
    </source>
</reference>
<evidence type="ECO:0000313" key="7">
    <source>
        <dbReference type="Proteomes" id="UP000434209"/>
    </source>
</evidence>
<keyword evidence="7" id="KW-1185">Reference proteome</keyword>
<evidence type="ECO:0000259" key="5">
    <source>
        <dbReference type="PROSITE" id="PS01124"/>
    </source>
</evidence>
<dbReference type="PRINTS" id="PR00032">
    <property type="entry name" value="HTHARAC"/>
</dbReference>
<dbReference type="Pfam" id="PF12833">
    <property type="entry name" value="HTH_18"/>
    <property type="match status" value="1"/>
</dbReference>
<dbReference type="PROSITE" id="PS00041">
    <property type="entry name" value="HTH_ARAC_FAMILY_1"/>
    <property type="match status" value="1"/>
</dbReference>
<evidence type="ECO:0000313" key="6">
    <source>
        <dbReference type="EMBL" id="QGZ59042.1"/>
    </source>
</evidence>
<evidence type="ECO:0000256" key="2">
    <source>
        <dbReference type="ARBA" id="ARBA00023125"/>
    </source>
</evidence>
<evidence type="ECO:0000256" key="3">
    <source>
        <dbReference type="ARBA" id="ARBA00023159"/>
    </source>
</evidence>
<dbReference type="InterPro" id="IPR009057">
    <property type="entry name" value="Homeodomain-like_sf"/>
</dbReference>